<accession>S9QR49</accession>
<evidence type="ECO:0000313" key="3">
    <source>
        <dbReference type="Proteomes" id="UP000011682"/>
    </source>
</evidence>
<dbReference type="RefSeq" id="WP_002632411.1">
    <property type="nucleotide sequence ID" value="NZ_ANAH02000005.1"/>
</dbReference>
<gene>
    <name evidence="2" type="ORF">D187_006193</name>
</gene>
<comment type="caution">
    <text evidence="2">The sequence shown here is derived from an EMBL/GenBank/DDBJ whole genome shotgun (WGS) entry which is preliminary data.</text>
</comment>
<feature type="region of interest" description="Disordered" evidence="1">
    <location>
        <begin position="1"/>
        <end position="82"/>
    </location>
</feature>
<sequence>MAQQGDEDSLHRIGHAGIDGSVAHDPSEHALLKRRPTGGSAPEEKRLGRVCQDQFHDTGGMRPLSGQTAPAHLAGASDALSK</sequence>
<dbReference type="AlphaFoldDB" id="S9QR49"/>
<keyword evidence="3" id="KW-1185">Reference proteome</keyword>
<dbReference type="EMBL" id="ANAH02000005">
    <property type="protein sequence ID" value="EPX63784.1"/>
    <property type="molecule type" value="Genomic_DNA"/>
</dbReference>
<protein>
    <submittedName>
        <fullName evidence="2">Uncharacterized protein</fullName>
    </submittedName>
</protein>
<dbReference type="Proteomes" id="UP000011682">
    <property type="component" value="Unassembled WGS sequence"/>
</dbReference>
<proteinExistence type="predicted"/>
<evidence type="ECO:0000256" key="1">
    <source>
        <dbReference type="SAM" id="MobiDB-lite"/>
    </source>
</evidence>
<evidence type="ECO:0000313" key="2">
    <source>
        <dbReference type="EMBL" id="EPX63784.1"/>
    </source>
</evidence>
<reference evidence="2" key="1">
    <citation type="submission" date="2013-05" db="EMBL/GenBank/DDBJ databases">
        <title>Genome assembly of Cystobacter fuscus DSM 2262.</title>
        <authorList>
            <person name="Sharma G."/>
            <person name="Khatri I."/>
            <person name="Kaur C."/>
            <person name="Mayilraj S."/>
            <person name="Subramanian S."/>
        </authorList>
    </citation>
    <scope>NUCLEOTIDE SEQUENCE [LARGE SCALE GENOMIC DNA]</scope>
    <source>
        <strain evidence="2">DSM 2262</strain>
    </source>
</reference>
<organism evidence="2 3">
    <name type="scientific">Cystobacter fuscus (strain ATCC 25194 / DSM 2262 / NBRC 100088 / M29)</name>
    <dbReference type="NCBI Taxonomy" id="1242864"/>
    <lineage>
        <taxon>Bacteria</taxon>
        <taxon>Pseudomonadati</taxon>
        <taxon>Myxococcota</taxon>
        <taxon>Myxococcia</taxon>
        <taxon>Myxococcales</taxon>
        <taxon>Cystobacterineae</taxon>
        <taxon>Archangiaceae</taxon>
        <taxon>Cystobacter</taxon>
    </lineage>
</organism>
<name>S9QR49_CYSF2</name>